<name>A0A6N8JD31_9BACT</name>
<feature type="domain" description="Ada DNA repair metal-binding" evidence="2">
    <location>
        <begin position="24"/>
        <end position="70"/>
    </location>
</feature>
<dbReference type="InterPro" id="IPR035451">
    <property type="entry name" value="Ada-like_dom_sf"/>
</dbReference>
<dbReference type="RefSeq" id="WP_157300893.1">
    <property type="nucleotide sequence ID" value="NZ_BAAAZB010000005.1"/>
</dbReference>
<evidence type="ECO:0000313" key="3">
    <source>
        <dbReference type="EMBL" id="MVT42266.1"/>
    </source>
</evidence>
<dbReference type="AlphaFoldDB" id="A0A6N8JD31"/>
<accession>A0A6N8JD31</accession>
<dbReference type="SUPFAM" id="SSF57884">
    <property type="entry name" value="Ada DNA repair protein, N-terminal domain (N-Ada 10)"/>
    <property type="match status" value="1"/>
</dbReference>
<protein>
    <submittedName>
        <fullName evidence="3">Metal-binding protein</fullName>
    </submittedName>
</protein>
<reference evidence="3 4" key="1">
    <citation type="submission" date="2019-12" db="EMBL/GenBank/DDBJ databases">
        <title>The draft genomic sequence of strain Chitinophaga oryziterrae JCM 16595.</title>
        <authorList>
            <person name="Zhang X."/>
        </authorList>
    </citation>
    <scope>NUCLEOTIDE SEQUENCE [LARGE SCALE GENOMIC DNA]</scope>
    <source>
        <strain evidence="3 4">JCM 16595</strain>
    </source>
</reference>
<dbReference type="GO" id="GO:0008270">
    <property type="term" value="F:zinc ion binding"/>
    <property type="evidence" value="ECO:0007669"/>
    <property type="project" value="InterPro"/>
</dbReference>
<dbReference type="GO" id="GO:0003677">
    <property type="term" value="F:DNA binding"/>
    <property type="evidence" value="ECO:0007669"/>
    <property type="project" value="InterPro"/>
</dbReference>
<dbReference type="GO" id="GO:0008168">
    <property type="term" value="F:methyltransferase activity"/>
    <property type="evidence" value="ECO:0007669"/>
    <property type="project" value="InterPro"/>
</dbReference>
<evidence type="ECO:0000256" key="1">
    <source>
        <dbReference type="ARBA" id="ARBA00023159"/>
    </source>
</evidence>
<dbReference type="GO" id="GO:0006355">
    <property type="term" value="P:regulation of DNA-templated transcription"/>
    <property type="evidence" value="ECO:0007669"/>
    <property type="project" value="InterPro"/>
</dbReference>
<keyword evidence="4" id="KW-1185">Reference proteome</keyword>
<proteinExistence type="predicted"/>
<evidence type="ECO:0000313" key="4">
    <source>
        <dbReference type="Proteomes" id="UP000468388"/>
    </source>
</evidence>
<dbReference type="Pfam" id="PF02805">
    <property type="entry name" value="Ada_Zn_binding"/>
    <property type="match status" value="1"/>
</dbReference>
<keyword evidence="1" id="KW-0010">Activator</keyword>
<dbReference type="InterPro" id="IPR004026">
    <property type="entry name" value="Ada_DNA_repair_Zn-bd"/>
</dbReference>
<dbReference type="Gene3D" id="3.40.10.10">
    <property type="entry name" value="DNA Methylphosphotriester Repair Domain"/>
    <property type="match status" value="1"/>
</dbReference>
<dbReference type="EMBL" id="WRXO01000004">
    <property type="protein sequence ID" value="MVT42266.1"/>
    <property type="molecule type" value="Genomic_DNA"/>
</dbReference>
<evidence type="ECO:0000259" key="2">
    <source>
        <dbReference type="Pfam" id="PF02805"/>
    </source>
</evidence>
<dbReference type="Proteomes" id="UP000468388">
    <property type="component" value="Unassembled WGS sequence"/>
</dbReference>
<dbReference type="OrthoDB" id="894286at2"/>
<dbReference type="GO" id="GO:0006281">
    <property type="term" value="P:DNA repair"/>
    <property type="evidence" value="ECO:0007669"/>
    <property type="project" value="InterPro"/>
</dbReference>
<gene>
    <name evidence="3" type="ORF">GO495_16870</name>
</gene>
<organism evidence="3 4">
    <name type="scientific">Chitinophaga oryziterrae</name>
    <dbReference type="NCBI Taxonomy" id="1031224"/>
    <lineage>
        <taxon>Bacteria</taxon>
        <taxon>Pseudomonadati</taxon>
        <taxon>Bacteroidota</taxon>
        <taxon>Chitinophagia</taxon>
        <taxon>Chitinophagales</taxon>
        <taxon>Chitinophagaceae</taxon>
        <taxon>Chitinophaga</taxon>
    </lineage>
</organism>
<sequence length="82" mass="9529">MIAHIDIGGNLKWKIRSGEITLGGYKNKKIYGTLHCRSGKRMKIENRVFFKDEKEAVLSGYRPCAHCMPEKYKHWKNAQFTA</sequence>
<comment type="caution">
    <text evidence="3">The sequence shown here is derived from an EMBL/GenBank/DDBJ whole genome shotgun (WGS) entry which is preliminary data.</text>
</comment>